<gene>
    <name evidence="2" type="ORF">SAMN05443144_13216</name>
</gene>
<dbReference type="EMBL" id="FQUS01000032">
    <property type="protein sequence ID" value="SHG52281.1"/>
    <property type="molecule type" value="Genomic_DNA"/>
</dbReference>
<sequence length="56" mass="6614">MLEEVYAEGKNEDIEEVRKRLDQTNEKLHQKKLRTILKEVGISNKTIEIALENIFD</sequence>
<protein>
    <submittedName>
        <fullName evidence="2">Uncharacterized protein</fullName>
    </submittedName>
</protein>
<proteinExistence type="predicted"/>
<feature type="coiled-coil region" evidence="1">
    <location>
        <begin position="7"/>
        <end position="34"/>
    </location>
</feature>
<name>A0A1M5KHP6_9BACT</name>
<evidence type="ECO:0000313" key="2">
    <source>
        <dbReference type="EMBL" id="SHG52281.1"/>
    </source>
</evidence>
<dbReference type="Proteomes" id="UP000184041">
    <property type="component" value="Unassembled WGS sequence"/>
</dbReference>
<keyword evidence="1" id="KW-0175">Coiled coil</keyword>
<accession>A0A1M5KHP6</accession>
<dbReference type="AlphaFoldDB" id="A0A1M5KHP6"/>
<dbReference type="STRING" id="1194090.SAMN05443144_13216"/>
<reference evidence="2 3" key="1">
    <citation type="submission" date="2016-11" db="EMBL/GenBank/DDBJ databases">
        <authorList>
            <person name="Jaros S."/>
            <person name="Januszkiewicz K."/>
            <person name="Wedrychowicz H."/>
        </authorList>
    </citation>
    <scope>NUCLEOTIDE SEQUENCE [LARGE SCALE GENOMIC DNA]</scope>
    <source>
        <strain evidence="2 3">DSM 21986</strain>
    </source>
</reference>
<evidence type="ECO:0000313" key="3">
    <source>
        <dbReference type="Proteomes" id="UP000184041"/>
    </source>
</evidence>
<organism evidence="2 3">
    <name type="scientific">Fodinibius roseus</name>
    <dbReference type="NCBI Taxonomy" id="1194090"/>
    <lineage>
        <taxon>Bacteria</taxon>
        <taxon>Pseudomonadati</taxon>
        <taxon>Balneolota</taxon>
        <taxon>Balneolia</taxon>
        <taxon>Balneolales</taxon>
        <taxon>Balneolaceae</taxon>
        <taxon>Fodinibius</taxon>
    </lineage>
</organism>
<keyword evidence="3" id="KW-1185">Reference proteome</keyword>
<evidence type="ECO:0000256" key="1">
    <source>
        <dbReference type="SAM" id="Coils"/>
    </source>
</evidence>